<accession>A0A5R8LX77</accession>
<dbReference type="RefSeq" id="WP_138130189.1">
    <property type="nucleotide sequence ID" value="NZ_VBWO01000001.1"/>
</dbReference>
<feature type="transmembrane region" description="Helical" evidence="1">
    <location>
        <begin position="41"/>
        <end position="61"/>
    </location>
</feature>
<reference evidence="2 3" key="1">
    <citation type="submission" date="2019-05" db="EMBL/GenBank/DDBJ databases">
        <title>Genome-based reclassification of Lactobacillus casei as Lactobacillus casei subsp. casei. subsp.nov., description of Lactobacillus casei subsp. zeae subsp. nov., and emended description of Lactobacillus casei.</title>
        <authorList>
            <person name="Huang C.-H."/>
        </authorList>
    </citation>
    <scope>NUCLEOTIDE SEQUENCE [LARGE SCALE GENOMIC DNA]</scope>
    <source>
        <strain evidence="2 3">CRBIP24.44</strain>
    </source>
</reference>
<evidence type="ECO:0000313" key="2">
    <source>
        <dbReference type="EMBL" id="TLF41894.1"/>
    </source>
</evidence>
<keyword evidence="1" id="KW-0472">Membrane</keyword>
<dbReference type="EMBL" id="VBWO01000001">
    <property type="protein sequence ID" value="TLF41894.1"/>
    <property type="molecule type" value="Genomic_DNA"/>
</dbReference>
<protein>
    <submittedName>
        <fullName evidence="2">Uncharacterized protein</fullName>
    </submittedName>
</protein>
<gene>
    <name evidence="2" type="ORF">FEI15_01405</name>
</gene>
<sequence length="198" mass="22414">MDWFMRSDLALKLGFMLYIVFEILAVPIVSFLTARKKINNVVRGATVFLSFILTIAGPILVATPLDSEYLHVTDKNFELYFVSLFFVLSVIPFILTLAEDLFMLYLLRNPQSEGHDQIGYFQVGSGIVFLLQGLLILSGTTMIIVLIGLYNLIEIPSQFKVISVVPILVLLIGLPFILIKLWRRMLQLIDQVGEYPKA</sequence>
<feature type="transmembrane region" description="Helical" evidence="1">
    <location>
        <begin position="159"/>
        <end position="179"/>
    </location>
</feature>
<keyword evidence="1" id="KW-0812">Transmembrane</keyword>
<comment type="caution">
    <text evidence="2">The sequence shown here is derived from an EMBL/GenBank/DDBJ whole genome shotgun (WGS) entry which is preliminary data.</text>
</comment>
<keyword evidence="1" id="KW-1133">Transmembrane helix</keyword>
<feature type="transmembrane region" description="Helical" evidence="1">
    <location>
        <begin position="81"/>
        <end position="107"/>
    </location>
</feature>
<feature type="transmembrane region" description="Helical" evidence="1">
    <location>
        <begin position="128"/>
        <end position="153"/>
    </location>
</feature>
<organism evidence="2 3">
    <name type="scientific">Lacticaseibacillus zeae</name>
    <name type="common">Lactobacillus zeae</name>
    <dbReference type="NCBI Taxonomy" id="57037"/>
    <lineage>
        <taxon>Bacteria</taxon>
        <taxon>Bacillati</taxon>
        <taxon>Bacillota</taxon>
        <taxon>Bacilli</taxon>
        <taxon>Lactobacillales</taxon>
        <taxon>Lactobacillaceae</taxon>
        <taxon>Lacticaseibacillus</taxon>
    </lineage>
</organism>
<name>A0A5R8LX77_LACZE</name>
<feature type="transmembrane region" description="Helical" evidence="1">
    <location>
        <begin position="15"/>
        <end position="34"/>
    </location>
</feature>
<proteinExistence type="predicted"/>
<evidence type="ECO:0000256" key="1">
    <source>
        <dbReference type="SAM" id="Phobius"/>
    </source>
</evidence>
<dbReference type="AlphaFoldDB" id="A0A5R8LX77"/>
<dbReference type="Proteomes" id="UP000309885">
    <property type="component" value="Unassembled WGS sequence"/>
</dbReference>
<evidence type="ECO:0000313" key="3">
    <source>
        <dbReference type="Proteomes" id="UP000309885"/>
    </source>
</evidence>